<comment type="caution">
    <text evidence="2">The sequence shown here is derived from an EMBL/GenBank/DDBJ whole genome shotgun (WGS) entry which is preliminary data.</text>
</comment>
<dbReference type="EMBL" id="AVPE01000015">
    <property type="protein sequence ID" value="KGX90349.1"/>
    <property type="molecule type" value="Genomic_DNA"/>
</dbReference>
<dbReference type="AlphaFoldDB" id="A0A0A5GEA2"/>
<evidence type="ECO:0000313" key="3">
    <source>
        <dbReference type="Proteomes" id="UP000030528"/>
    </source>
</evidence>
<dbReference type="Proteomes" id="UP000030528">
    <property type="component" value="Unassembled WGS sequence"/>
</dbReference>
<dbReference type="PROSITE" id="PS50172">
    <property type="entry name" value="BRCT"/>
    <property type="match status" value="1"/>
</dbReference>
<organism evidence="2 3">
    <name type="scientific">Pontibacillus halophilus JSM 076056 = DSM 19796</name>
    <dbReference type="NCBI Taxonomy" id="1385510"/>
    <lineage>
        <taxon>Bacteria</taxon>
        <taxon>Bacillati</taxon>
        <taxon>Bacillota</taxon>
        <taxon>Bacilli</taxon>
        <taxon>Bacillales</taxon>
        <taxon>Bacillaceae</taxon>
        <taxon>Pontibacillus</taxon>
    </lineage>
</organism>
<dbReference type="STRING" id="1385510.GCA_000425205_03275"/>
<feature type="domain" description="BRCT" evidence="1">
    <location>
        <begin position="1"/>
        <end position="73"/>
    </location>
</feature>
<accession>A0A0A5GEA2</accession>
<protein>
    <recommendedName>
        <fullName evidence="1">BRCT domain-containing protein</fullName>
    </recommendedName>
</protein>
<dbReference type="RefSeq" id="WP_026801492.1">
    <property type="nucleotide sequence ID" value="NZ_AULI01000017.1"/>
</dbReference>
<reference evidence="2 3" key="1">
    <citation type="submission" date="2013-08" db="EMBL/GenBank/DDBJ databases">
        <authorList>
            <person name="Huang J."/>
            <person name="Wang G."/>
        </authorList>
    </citation>
    <scope>NUCLEOTIDE SEQUENCE [LARGE SCALE GENOMIC DNA]</scope>
    <source>
        <strain evidence="2 3">JSM 076056</strain>
    </source>
</reference>
<evidence type="ECO:0000313" key="2">
    <source>
        <dbReference type="EMBL" id="KGX90349.1"/>
    </source>
</evidence>
<name>A0A0A5GEA2_9BACI</name>
<sequence>MLGFMLNDYERREMAYMLKREMEEVLLDLDDQRIDHIVKGAMEKRYRILFRMYKRVADERECLKYVPPKWKYQ</sequence>
<dbReference type="InterPro" id="IPR001357">
    <property type="entry name" value="BRCT_dom"/>
</dbReference>
<keyword evidence="3" id="KW-1185">Reference proteome</keyword>
<evidence type="ECO:0000259" key="1">
    <source>
        <dbReference type="PROSITE" id="PS50172"/>
    </source>
</evidence>
<dbReference type="eggNOG" id="ENOG5033CGR">
    <property type="taxonomic scope" value="Bacteria"/>
</dbReference>
<proteinExistence type="predicted"/>
<dbReference type="OrthoDB" id="2971867at2"/>
<gene>
    <name evidence="2" type="ORF">N781_07755</name>
</gene>